<feature type="chain" id="PRO_5025695429" evidence="5">
    <location>
        <begin position="20"/>
        <end position="511"/>
    </location>
</feature>
<dbReference type="OrthoDB" id="2151789at2759"/>
<evidence type="ECO:0000256" key="5">
    <source>
        <dbReference type="SAM" id="SignalP"/>
    </source>
</evidence>
<feature type="domain" description="FAD-binding PCMH-type" evidence="6">
    <location>
        <begin position="70"/>
        <end position="245"/>
    </location>
</feature>
<feature type="signal peptide" evidence="5">
    <location>
        <begin position="1"/>
        <end position="19"/>
    </location>
</feature>
<accession>A0A6A5TIM4</accession>
<dbReference type="GO" id="GO:0016491">
    <property type="term" value="F:oxidoreductase activity"/>
    <property type="evidence" value="ECO:0007669"/>
    <property type="project" value="UniProtKB-KW"/>
</dbReference>
<reference evidence="7" key="1">
    <citation type="journal article" date="2020" name="Stud. Mycol.">
        <title>101 Dothideomycetes genomes: a test case for predicting lifestyles and emergence of pathogens.</title>
        <authorList>
            <person name="Haridas S."/>
            <person name="Albert R."/>
            <person name="Binder M."/>
            <person name="Bloem J."/>
            <person name="Labutti K."/>
            <person name="Salamov A."/>
            <person name="Andreopoulos B."/>
            <person name="Baker S."/>
            <person name="Barry K."/>
            <person name="Bills G."/>
            <person name="Bluhm B."/>
            <person name="Cannon C."/>
            <person name="Castanera R."/>
            <person name="Culley D."/>
            <person name="Daum C."/>
            <person name="Ezra D."/>
            <person name="Gonzalez J."/>
            <person name="Henrissat B."/>
            <person name="Kuo A."/>
            <person name="Liang C."/>
            <person name="Lipzen A."/>
            <person name="Lutzoni F."/>
            <person name="Magnuson J."/>
            <person name="Mondo S."/>
            <person name="Nolan M."/>
            <person name="Ohm R."/>
            <person name="Pangilinan J."/>
            <person name="Park H.-J."/>
            <person name="Ramirez L."/>
            <person name="Alfaro M."/>
            <person name="Sun H."/>
            <person name="Tritt A."/>
            <person name="Yoshinaga Y."/>
            <person name="Zwiers L.-H."/>
            <person name="Turgeon B."/>
            <person name="Goodwin S."/>
            <person name="Spatafora J."/>
            <person name="Crous P."/>
            <person name="Grigoriev I."/>
        </authorList>
    </citation>
    <scope>NUCLEOTIDE SEQUENCE</scope>
    <source>
        <strain evidence="7">CBS 675.92</strain>
    </source>
</reference>
<keyword evidence="5" id="KW-0732">Signal</keyword>
<evidence type="ECO:0000313" key="8">
    <source>
        <dbReference type="Proteomes" id="UP000800035"/>
    </source>
</evidence>
<gene>
    <name evidence="7" type="ORF">CC80DRAFT_495556</name>
</gene>
<organism evidence="7 8">
    <name type="scientific">Byssothecium circinans</name>
    <dbReference type="NCBI Taxonomy" id="147558"/>
    <lineage>
        <taxon>Eukaryota</taxon>
        <taxon>Fungi</taxon>
        <taxon>Dikarya</taxon>
        <taxon>Ascomycota</taxon>
        <taxon>Pezizomycotina</taxon>
        <taxon>Dothideomycetes</taxon>
        <taxon>Pleosporomycetidae</taxon>
        <taxon>Pleosporales</taxon>
        <taxon>Massarineae</taxon>
        <taxon>Massarinaceae</taxon>
        <taxon>Byssothecium</taxon>
    </lineage>
</organism>
<dbReference type="InterPro" id="IPR006094">
    <property type="entry name" value="Oxid_FAD_bind_N"/>
</dbReference>
<evidence type="ECO:0000256" key="4">
    <source>
        <dbReference type="ARBA" id="ARBA00023002"/>
    </source>
</evidence>
<dbReference type="InterPro" id="IPR050416">
    <property type="entry name" value="FAD-linked_Oxidoreductase"/>
</dbReference>
<dbReference type="PANTHER" id="PTHR42973:SF22">
    <property type="entry name" value="FAD-BINDING PCMH-TYPE DOMAIN-CONTAINING PROTEIN-RELATED"/>
    <property type="match status" value="1"/>
</dbReference>
<evidence type="ECO:0000313" key="7">
    <source>
        <dbReference type="EMBL" id="KAF1952218.1"/>
    </source>
</evidence>
<dbReference type="GO" id="GO:0071949">
    <property type="term" value="F:FAD binding"/>
    <property type="evidence" value="ECO:0007669"/>
    <property type="project" value="InterPro"/>
</dbReference>
<keyword evidence="4" id="KW-0560">Oxidoreductase</keyword>
<proteinExistence type="inferred from homology"/>
<name>A0A6A5TIM4_9PLEO</name>
<evidence type="ECO:0000256" key="2">
    <source>
        <dbReference type="ARBA" id="ARBA00022630"/>
    </source>
</evidence>
<evidence type="ECO:0000259" key="6">
    <source>
        <dbReference type="PROSITE" id="PS51387"/>
    </source>
</evidence>
<evidence type="ECO:0000256" key="3">
    <source>
        <dbReference type="ARBA" id="ARBA00022827"/>
    </source>
</evidence>
<dbReference type="EMBL" id="ML977012">
    <property type="protein sequence ID" value="KAF1952218.1"/>
    <property type="molecule type" value="Genomic_DNA"/>
</dbReference>
<keyword evidence="2" id="KW-0285">Flavoprotein</keyword>
<protein>
    <submittedName>
        <fullName evidence="7">FAD binding domain-containing protein</fullName>
    </submittedName>
</protein>
<dbReference type="InterPro" id="IPR016166">
    <property type="entry name" value="FAD-bd_PCMH"/>
</dbReference>
<dbReference type="Proteomes" id="UP000800035">
    <property type="component" value="Unassembled WGS sequence"/>
</dbReference>
<dbReference type="InterPro" id="IPR036318">
    <property type="entry name" value="FAD-bd_PCMH-like_sf"/>
</dbReference>
<dbReference type="AlphaFoldDB" id="A0A6A5TIM4"/>
<dbReference type="PROSITE" id="PS51387">
    <property type="entry name" value="FAD_PCMH"/>
    <property type="match status" value="1"/>
</dbReference>
<dbReference type="Pfam" id="PF01565">
    <property type="entry name" value="FAD_binding_4"/>
    <property type="match status" value="1"/>
</dbReference>
<dbReference type="SUPFAM" id="SSF56176">
    <property type="entry name" value="FAD-binding/transporter-associated domain-like"/>
    <property type="match status" value="1"/>
</dbReference>
<sequence length="511" mass="55272">MFQLCFALLIAAVIPFTYAQNESTESAVAFLFPDYCCTILSINPVINQRVSFPGQSAYNDRIAANFDVKSRLTPNCIVSPKSSNEVAIIVKSLTVASILKPCKFAVRSGGHTPYIGASNIDGGVTIDFQYLNATTYDAETTIASIGPGARWGSVYTALEPKGVMVTGGRSASVGVGGLIIGGGISHYSSRYGLACDNVVNFEVVLADGRIVDANKNTNSDLYTALKGGNNNFGIITRFDMQTFTNEGMWGGLVIYPASTISAHFKALVNFVNNISKDTNAAAIVIQIYSTASGNSLVMNSYDYTKPTARPTAYDEFLAVQGNISDSTSLKNMSAVAGELEGTTTFRVYFGTLSFANDIRVLEKASELYKNVLDKLKAEATGTWRVYVLYQPLPPQYTKDSASKGGNVLGLERFTDPFILYQPYISWEGSEQDTLFQSQGAYLVNGIKEFAASIGATRGYLYLDYADITQDPLASYGRENVKKMKAVAAKYDSFGVFQNLVPGGFKLSKVKI</sequence>
<dbReference type="InterPro" id="IPR016169">
    <property type="entry name" value="FAD-bd_PCMH_sub2"/>
</dbReference>
<comment type="similarity">
    <text evidence="1">Belongs to the oxygen-dependent FAD-linked oxidoreductase family.</text>
</comment>
<keyword evidence="8" id="KW-1185">Reference proteome</keyword>
<dbReference type="PANTHER" id="PTHR42973">
    <property type="entry name" value="BINDING OXIDOREDUCTASE, PUTATIVE (AFU_ORTHOLOGUE AFUA_1G17690)-RELATED"/>
    <property type="match status" value="1"/>
</dbReference>
<dbReference type="Gene3D" id="3.30.465.10">
    <property type="match status" value="1"/>
</dbReference>
<evidence type="ECO:0000256" key="1">
    <source>
        <dbReference type="ARBA" id="ARBA00005466"/>
    </source>
</evidence>
<keyword evidence="3" id="KW-0274">FAD</keyword>